<reference evidence="1" key="1">
    <citation type="journal article" date="2020" name="Stud. Mycol.">
        <title>101 Dothideomycetes genomes: a test case for predicting lifestyles and emergence of pathogens.</title>
        <authorList>
            <person name="Haridas S."/>
            <person name="Albert R."/>
            <person name="Binder M."/>
            <person name="Bloem J."/>
            <person name="Labutti K."/>
            <person name="Salamov A."/>
            <person name="Andreopoulos B."/>
            <person name="Baker S."/>
            <person name="Barry K."/>
            <person name="Bills G."/>
            <person name="Bluhm B."/>
            <person name="Cannon C."/>
            <person name="Castanera R."/>
            <person name="Culley D."/>
            <person name="Daum C."/>
            <person name="Ezra D."/>
            <person name="Gonzalez J."/>
            <person name="Henrissat B."/>
            <person name="Kuo A."/>
            <person name="Liang C."/>
            <person name="Lipzen A."/>
            <person name="Lutzoni F."/>
            <person name="Magnuson J."/>
            <person name="Mondo S."/>
            <person name="Nolan M."/>
            <person name="Ohm R."/>
            <person name="Pangilinan J."/>
            <person name="Park H.-J."/>
            <person name="Ramirez L."/>
            <person name="Alfaro M."/>
            <person name="Sun H."/>
            <person name="Tritt A."/>
            <person name="Yoshinaga Y."/>
            <person name="Zwiers L.-H."/>
            <person name="Turgeon B."/>
            <person name="Goodwin S."/>
            <person name="Spatafora J."/>
            <person name="Crous P."/>
            <person name="Grigoriev I."/>
        </authorList>
    </citation>
    <scope>NUCLEOTIDE SEQUENCE</scope>
    <source>
        <strain evidence="1">CBS 260.36</strain>
    </source>
</reference>
<dbReference type="AlphaFoldDB" id="A0A9P4IXQ4"/>
<name>A0A9P4IXQ4_9PEZI</name>
<dbReference type="Proteomes" id="UP000799439">
    <property type="component" value="Unassembled WGS sequence"/>
</dbReference>
<sequence>MTNLGPLTTAFTASSCPESTGMNIVGCGQSCIYWAAGGLLTSGSHSECYPSSYTPQAHFYSPGICPSGYTVACSSTAKAETIATCCPTALALTYGCVSEVLHPWMSTLGCVVSLSAGDSSYTFMSVTSEVIDDWITIPTIVSQVAIGAYGVAIRYQSTDFVPASTTVSCAKQPLTSVA</sequence>
<accession>A0A9P4IXQ4</accession>
<dbReference type="OrthoDB" id="3946642at2759"/>
<organism evidence="1 2">
    <name type="scientific">Myriangium duriaei CBS 260.36</name>
    <dbReference type="NCBI Taxonomy" id="1168546"/>
    <lineage>
        <taxon>Eukaryota</taxon>
        <taxon>Fungi</taxon>
        <taxon>Dikarya</taxon>
        <taxon>Ascomycota</taxon>
        <taxon>Pezizomycotina</taxon>
        <taxon>Dothideomycetes</taxon>
        <taxon>Dothideomycetidae</taxon>
        <taxon>Myriangiales</taxon>
        <taxon>Myriangiaceae</taxon>
        <taxon>Myriangium</taxon>
    </lineage>
</organism>
<evidence type="ECO:0000313" key="1">
    <source>
        <dbReference type="EMBL" id="KAF2149650.1"/>
    </source>
</evidence>
<proteinExistence type="predicted"/>
<comment type="caution">
    <text evidence="1">The sequence shown here is derived from an EMBL/GenBank/DDBJ whole genome shotgun (WGS) entry which is preliminary data.</text>
</comment>
<gene>
    <name evidence="1" type="ORF">K461DRAFT_50023</name>
</gene>
<dbReference type="EMBL" id="ML996091">
    <property type="protein sequence ID" value="KAF2149650.1"/>
    <property type="molecule type" value="Genomic_DNA"/>
</dbReference>
<protein>
    <submittedName>
        <fullName evidence="1">Uncharacterized protein</fullName>
    </submittedName>
</protein>
<evidence type="ECO:0000313" key="2">
    <source>
        <dbReference type="Proteomes" id="UP000799439"/>
    </source>
</evidence>
<keyword evidence="2" id="KW-1185">Reference proteome</keyword>